<dbReference type="KEGG" id="blag:BLTE_10600"/>
<keyword evidence="2" id="KW-1185">Reference proteome</keyword>
<gene>
    <name evidence="1" type="ORF">BLTE_10600</name>
</gene>
<sequence length="117" mass="12375">MIALDRVAMAALVISALIALGGLGAWRTAAVIDGWIEAARAERDAHWRSEIERSNAAVARAQAAQAQAAMAADAEIKAAQDRLESELKDLETRNAALAGGDRCGIGRDRVRLLNGAR</sequence>
<accession>A0A348FYJ2</accession>
<evidence type="ECO:0000313" key="2">
    <source>
        <dbReference type="Proteomes" id="UP000266934"/>
    </source>
</evidence>
<organism evidence="1 2">
    <name type="scientific">Blastochloris tepida</name>
    <dbReference type="NCBI Taxonomy" id="2233851"/>
    <lineage>
        <taxon>Bacteria</taxon>
        <taxon>Pseudomonadati</taxon>
        <taxon>Pseudomonadota</taxon>
        <taxon>Alphaproteobacteria</taxon>
        <taxon>Hyphomicrobiales</taxon>
        <taxon>Blastochloridaceae</taxon>
        <taxon>Blastochloris</taxon>
    </lineage>
</organism>
<protein>
    <recommendedName>
        <fullName evidence="3">Exonuclease SbcC</fullName>
    </recommendedName>
</protein>
<dbReference type="Proteomes" id="UP000266934">
    <property type="component" value="Chromosome"/>
</dbReference>
<dbReference type="EMBL" id="AP018907">
    <property type="protein sequence ID" value="BBF92375.1"/>
    <property type="molecule type" value="Genomic_DNA"/>
</dbReference>
<name>A0A348FYJ2_9HYPH</name>
<evidence type="ECO:0008006" key="3">
    <source>
        <dbReference type="Google" id="ProtNLM"/>
    </source>
</evidence>
<reference evidence="1 2" key="1">
    <citation type="submission" date="2018-08" db="EMBL/GenBank/DDBJ databases">
        <title>Complete genome sequencing of Blastochloris tepida GI.</title>
        <authorList>
            <person name="Tsukatani Y."/>
            <person name="Mori H."/>
        </authorList>
    </citation>
    <scope>NUCLEOTIDE SEQUENCE [LARGE SCALE GENOMIC DNA]</scope>
    <source>
        <strain evidence="1 2">GI</strain>
    </source>
</reference>
<evidence type="ECO:0000313" key="1">
    <source>
        <dbReference type="EMBL" id="BBF92375.1"/>
    </source>
</evidence>
<dbReference type="AlphaFoldDB" id="A0A348FYJ2"/>
<dbReference type="RefSeq" id="WP_244600125.1">
    <property type="nucleotide sequence ID" value="NZ_AP018907.1"/>
</dbReference>
<proteinExistence type="predicted"/>